<dbReference type="STRING" id="701521.PECL_621"/>
<dbReference type="AlphaFoldDB" id="G8PCD2"/>
<dbReference type="NCBIfam" id="TIGR03711">
    <property type="entry name" value="acc_sec_asp3"/>
    <property type="match status" value="1"/>
</dbReference>
<proteinExistence type="predicted"/>
<dbReference type="HOGENOM" id="CLU_1287866_0_0_9"/>
<dbReference type="EMBL" id="CP003137">
    <property type="protein sequence ID" value="AEV94917.1"/>
    <property type="molecule type" value="Genomic_DNA"/>
</dbReference>
<evidence type="ECO:0000313" key="1">
    <source>
        <dbReference type="EMBL" id="AEV94917.1"/>
    </source>
</evidence>
<dbReference type="KEGG" id="pce:PECL_621"/>
<protein>
    <submittedName>
        <fullName evidence="1">Accessory Sec system protein Asp3</fullName>
    </submittedName>
</protein>
<keyword evidence="2" id="KW-1185">Reference proteome</keyword>
<reference evidence="1 2" key="1">
    <citation type="journal article" date="2012" name="J. Bacteriol.">
        <title>Complete Genome Sequence of the Beer Spoilage Organism Pediococcus claussenii ATCC BAA-344T.</title>
        <authorList>
            <person name="Pittet V."/>
            <person name="Abegunde T."/>
            <person name="Marfleet T."/>
            <person name="Haakensen M."/>
            <person name="Morrow K."/>
            <person name="Jayaprakash T."/>
            <person name="Schroeder K."/>
            <person name="Trost B."/>
            <person name="Byrns S."/>
            <person name="Bergsveinson J."/>
            <person name="Kusalik A."/>
            <person name="Ziola B."/>
        </authorList>
    </citation>
    <scope>NUCLEOTIDE SEQUENCE [LARGE SCALE GENOMIC DNA]</scope>
    <source>
        <strain evidence="1 2">ATCC BAA-344</strain>
    </source>
</reference>
<dbReference type="InterPro" id="IPR022259">
    <property type="entry name" value="Acessory_Sec_prot_Asp3"/>
</dbReference>
<evidence type="ECO:0000313" key="2">
    <source>
        <dbReference type="Proteomes" id="UP000005444"/>
    </source>
</evidence>
<dbReference type="PATRIC" id="fig|701521.8.peg.593"/>
<dbReference type="eggNOG" id="ENOG50315V3">
    <property type="taxonomic scope" value="Bacteria"/>
</dbReference>
<dbReference type="Proteomes" id="UP000005444">
    <property type="component" value="Chromosome"/>
</dbReference>
<accession>G8PCD2</accession>
<sequence>MHSWSSQNDFVDGALWENLPLLKSGTEYQVVIDAQIKPANSVHIQLDFFDESNELIDEQIFADQNFRFTVPMHTKRYQISLVSLNNQEMIFKNMTINPTFNDFEITVQTSGTKRVIIKPLNGKARTIEIILRDRFLESGSYIGANNQLTVYFEYNGRHKYSVETLSTECWQALQDVVLDWDAYDVQVKTIGVSSQLLMALQGEIAKKLMKKGEH</sequence>
<dbReference type="Pfam" id="PF15432">
    <property type="entry name" value="Sec-ASP3"/>
    <property type="match status" value="1"/>
</dbReference>
<gene>
    <name evidence="1" type="primary">asp3</name>
    <name evidence="1" type="ordered locus">PECL_621</name>
</gene>
<dbReference type="GO" id="GO:0015031">
    <property type="term" value="P:protein transport"/>
    <property type="evidence" value="ECO:0007669"/>
    <property type="project" value="InterPro"/>
</dbReference>
<organism evidence="1 2">
    <name type="scientific">Pediococcus claussenii (strain ATCC BAA-344 / DSM 14800 / JCM 18046 / KCTC 3811 / LMG 21948 / P06)</name>
    <dbReference type="NCBI Taxonomy" id="701521"/>
    <lineage>
        <taxon>Bacteria</taxon>
        <taxon>Bacillati</taxon>
        <taxon>Bacillota</taxon>
        <taxon>Bacilli</taxon>
        <taxon>Lactobacillales</taxon>
        <taxon>Lactobacillaceae</taxon>
        <taxon>Pediococcus</taxon>
    </lineage>
</organism>
<name>G8PCD2_PEDCP</name>